<comment type="caution">
    <text evidence="1">The sequence shown here is derived from an EMBL/GenBank/DDBJ whole genome shotgun (WGS) entry which is preliminary data.</text>
</comment>
<sequence length="65" mass="7532">MAPFPYFNSCTSQSRLNFLDSLSQNALLAMQKLSMRPSPKVLLWKQSSFPVLRDEQYDTELFARS</sequence>
<gene>
    <name evidence="1" type="ORF">EJ08DRAFT_653196</name>
</gene>
<proteinExistence type="predicted"/>
<dbReference type="EMBL" id="MU007092">
    <property type="protein sequence ID" value="KAF2422155.1"/>
    <property type="molecule type" value="Genomic_DNA"/>
</dbReference>
<evidence type="ECO:0000313" key="1">
    <source>
        <dbReference type="EMBL" id="KAF2422155.1"/>
    </source>
</evidence>
<keyword evidence="2" id="KW-1185">Reference proteome</keyword>
<dbReference type="AlphaFoldDB" id="A0A9P4NIC1"/>
<accession>A0A9P4NIC1</accession>
<evidence type="ECO:0000313" key="2">
    <source>
        <dbReference type="Proteomes" id="UP000800235"/>
    </source>
</evidence>
<reference evidence="1" key="1">
    <citation type="journal article" date="2020" name="Stud. Mycol.">
        <title>101 Dothideomycetes genomes: a test case for predicting lifestyles and emergence of pathogens.</title>
        <authorList>
            <person name="Haridas S."/>
            <person name="Albert R."/>
            <person name="Binder M."/>
            <person name="Bloem J."/>
            <person name="Labutti K."/>
            <person name="Salamov A."/>
            <person name="Andreopoulos B."/>
            <person name="Baker S."/>
            <person name="Barry K."/>
            <person name="Bills G."/>
            <person name="Bluhm B."/>
            <person name="Cannon C."/>
            <person name="Castanera R."/>
            <person name="Culley D."/>
            <person name="Daum C."/>
            <person name="Ezra D."/>
            <person name="Gonzalez J."/>
            <person name="Henrissat B."/>
            <person name="Kuo A."/>
            <person name="Liang C."/>
            <person name="Lipzen A."/>
            <person name="Lutzoni F."/>
            <person name="Magnuson J."/>
            <person name="Mondo S."/>
            <person name="Nolan M."/>
            <person name="Ohm R."/>
            <person name="Pangilinan J."/>
            <person name="Park H.-J."/>
            <person name="Ramirez L."/>
            <person name="Alfaro M."/>
            <person name="Sun H."/>
            <person name="Tritt A."/>
            <person name="Yoshinaga Y."/>
            <person name="Zwiers L.-H."/>
            <person name="Turgeon B."/>
            <person name="Goodwin S."/>
            <person name="Spatafora J."/>
            <person name="Crous P."/>
            <person name="Grigoriev I."/>
        </authorList>
    </citation>
    <scope>NUCLEOTIDE SEQUENCE</scope>
    <source>
        <strain evidence="1">CBS 130266</strain>
    </source>
</reference>
<dbReference type="Proteomes" id="UP000800235">
    <property type="component" value="Unassembled WGS sequence"/>
</dbReference>
<organism evidence="1 2">
    <name type="scientific">Tothia fuscella</name>
    <dbReference type="NCBI Taxonomy" id="1048955"/>
    <lineage>
        <taxon>Eukaryota</taxon>
        <taxon>Fungi</taxon>
        <taxon>Dikarya</taxon>
        <taxon>Ascomycota</taxon>
        <taxon>Pezizomycotina</taxon>
        <taxon>Dothideomycetes</taxon>
        <taxon>Pleosporomycetidae</taxon>
        <taxon>Venturiales</taxon>
        <taxon>Cylindrosympodiaceae</taxon>
        <taxon>Tothia</taxon>
    </lineage>
</organism>
<protein>
    <submittedName>
        <fullName evidence="1">Uncharacterized protein</fullName>
    </submittedName>
</protein>
<name>A0A9P4NIC1_9PEZI</name>